<dbReference type="GO" id="GO:0004190">
    <property type="term" value="F:aspartic-type endopeptidase activity"/>
    <property type="evidence" value="ECO:0007669"/>
    <property type="project" value="UniProtKB-KW"/>
</dbReference>
<dbReference type="AlphaFoldDB" id="A0A380DYU6"/>
<dbReference type="InterPro" id="IPR001872">
    <property type="entry name" value="Peptidase_A8"/>
</dbReference>
<keyword evidence="7 11" id="KW-1133">Transmembrane helix</keyword>
<evidence type="ECO:0000313" key="13">
    <source>
        <dbReference type="Proteomes" id="UP000254502"/>
    </source>
</evidence>
<accession>A0A380DYU6</accession>
<sequence>MTFFFIITIIILIALVYFFIKDAQYNLFMQVAISLLFAGALGNFIDRVLTGEVVDFIDTNIFGYDFPIFNIADSSLTIGVILIIIALLKDTSNKKEKEVK</sequence>
<feature type="transmembrane region" description="Helical" evidence="11">
    <location>
        <begin position="5"/>
        <end position="20"/>
    </location>
</feature>
<evidence type="ECO:0000256" key="9">
    <source>
        <dbReference type="RuleBase" id="RU000594"/>
    </source>
</evidence>
<dbReference type="GO" id="GO:0006508">
    <property type="term" value="P:proteolysis"/>
    <property type="evidence" value="ECO:0007669"/>
    <property type="project" value="UniProtKB-KW"/>
</dbReference>
<evidence type="ECO:0000313" key="12">
    <source>
        <dbReference type="EMBL" id="SUK82516.1"/>
    </source>
</evidence>
<comment type="similarity">
    <text evidence="1 10">Belongs to the peptidase A8 family.</text>
</comment>
<evidence type="ECO:0000256" key="10">
    <source>
        <dbReference type="RuleBase" id="RU004181"/>
    </source>
</evidence>
<evidence type="ECO:0000256" key="5">
    <source>
        <dbReference type="ARBA" id="ARBA00022750"/>
    </source>
</evidence>
<comment type="catalytic activity">
    <reaction evidence="9">
        <text>Release of signal peptides from bacterial membrane prolipoproteins. Hydrolyzes -Xaa-Yaa-Zaa-|-(S,diacylglyceryl)Cys-, in which Xaa is hydrophobic (preferably Leu), and Yaa (Ala or Ser) and Zaa (Gly or Ala) have small, neutral side chains.</text>
        <dbReference type="EC" id="3.4.23.36"/>
    </reaction>
</comment>
<keyword evidence="3 9" id="KW-0645">Protease</keyword>
<dbReference type="GO" id="GO:0016020">
    <property type="term" value="C:membrane"/>
    <property type="evidence" value="ECO:0007669"/>
    <property type="project" value="InterPro"/>
</dbReference>
<evidence type="ECO:0000256" key="11">
    <source>
        <dbReference type="SAM" id="Phobius"/>
    </source>
</evidence>
<dbReference type="PANTHER" id="PTHR33695">
    <property type="entry name" value="LIPOPROTEIN SIGNAL PEPTIDASE"/>
    <property type="match status" value="1"/>
</dbReference>
<feature type="transmembrane region" description="Helical" evidence="11">
    <location>
        <begin position="66"/>
        <end position="88"/>
    </location>
</feature>
<dbReference type="NCBIfam" id="TIGR00077">
    <property type="entry name" value="lspA"/>
    <property type="match status" value="1"/>
</dbReference>
<dbReference type="Pfam" id="PF01252">
    <property type="entry name" value="Peptidase_A8"/>
    <property type="match status" value="1"/>
</dbReference>
<evidence type="ECO:0000256" key="7">
    <source>
        <dbReference type="ARBA" id="ARBA00022989"/>
    </source>
</evidence>
<dbReference type="EMBL" id="UHAQ01000003">
    <property type="protein sequence ID" value="SUK82516.1"/>
    <property type="molecule type" value="Genomic_DNA"/>
</dbReference>
<keyword evidence="8 11" id="KW-0472">Membrane</keyword>
<keyword evidence="5 9" id="KW-0064">Aspartyl protease</keyword>
<name>A0A380DYU6_STAAU</name>
<evidence type="ECO:0000256" key="6">
    <source>
        <dbReference type="ARBA" id="ARBA00022801"/>
    </source>
</evidence>
<keyword evidence="2" id="KW-1003">Cell membrane</keyword>
<keyword evidence="4 11" id="KW-0812">Transmembrane</keyword>
<feature type="transmembrane region" description="Helical" evidence="11">
    <location>
        <begin position="27"/>
        <end position="46"/>
    </location>
</feature>
<keyword evidence="12" id="KW-0449">Lipoprotein</keyword>
<dbReference type="PROSITE" id="PS00855">
    <property type="entry name" value="SPASE_II"/>
    <property type="match status" value="1"/>
</dbReference>
<comment type="function">
    <text evidence="9">This protein specifically catalyzes the removal of signal peptides from prolipoproteins.</text>
</comment>
<dbReference type="PRINTS" id="PR00781">
    <property type="entry name" value="LIPOSIGPTASE"/>
</dbReference>
<reference evidence="12 13" key="1">
    <citation type="submission" date="2018-06" db="EMBL/GenBank/DDBJ databases">
        <authorList>
            <consortium name="Pathogen Informatics"/>
            <person name="Doyle S."/>
        </authorList>
    </citation>
    <scope>NUCLEOTIDE SEQUENCE [LARGE SCALE GENOMIC DNA]</scope>
    <source>
        <strain evidence="12 13">NCTC5664</strain>
    </source>
</reference>
<organism evidence="12 13">
    <name type="scientific">Staphylococcus aureus</name>
    <dbReference type="NCBI Taxonomy" id="1280"/>
    <lineage>
        <taxon>Bacteria</taxon>
        <taxon>Bacillati</taxon>
        <taxon>Bacillota</taxon>
        <taxon>Bacilli</taxon>
        <taxon>Bacillales</taxon>
        <taxon>Staphylococcaceae</taxon>
        <taxon>Staphylococcus</taxon>
    </lineage>
</organism>
<evidence type="ECO:0000256" key="2">
    <source>
        <dbReference type="ARBA" id="ARBA00022475"/>
    </source>
</evidence>
<evidence type="ECO:0000256" key="1">
    <source>
        <dbReference type="ARBA" id="ARBA00006139"/>
    </source>
</evidence>
<evidence type="ECO:0000256" key="8">
    <source>
        <dbReference type="ARBA" id="ARBA00023136"/>
    </source>
</evidence>
<evidence type="ECO:0000256" key="3">
    <source>
        <dbReference type="ARBA" id="ARBA00022670"/>
    </source>
</evidence>
<keyword evidence="6 9" id="KW-0378">Hydrolase</keyword>
<proteinExistence type="inferred from homology"/>
<dbReference type="Proteomes" id="UP000254502">
    <property type="component" value="Unassembled WGS sequence"/>
</dbReference>
<protein>
    <recommendedName>
        <fullName evidence="9">Lipoprotein signal peptidase</fullName>
        <ecNumber evidence="9">3.4.23.36</ecNumber>
    </recommendedName>
</protein>
<dbReference type="PANTHER" id="PTHR33695:SF1">
    <property type="entry name" value="LIPOPROTEIN SIGNAL PEPTIDASE"/>
    <property type="match status" value="1"/>
</dbReference>
<gene>
    <name evidence="12" type="primary">lspA</name>
    <name evidence="12" type="ORF">NCTC5664_02353</name>
</gene>
<dbReference type="EC" id="3.4.23.36" evidence="9"/>
<evidence type="ECO:0000256" key="4">
    <source>
        <dbReference type="ARBA" id="ARBA00022692"/>
    </source>
</evidence>